<proteinExistence type="predicted"/>
<protein>
    <submittedName>
        <fullName evidence="2">Uncharacterized protein</fullName>
    </submittedName>
</protein>
<dbReference type="Proteomes" id="UP000275078">
    <property type="component" value="Unassembled WGS sequence"/>
</dbReference>
<accession>A0A3N4I4P1</accession>
<evidence type="ECO:0000313" key="3">
    <source>
        <dbReference type="Proteomes" id="UP000275078"/>
    </source>
</evidence>
<keyword evidence="1" id="KW-0175">Coiled coil</keyword>
<dbReference type="EMBL" id="ML119682">
    <property type="protein sequence ID" value="RPA81065.1"/>
    <property type="molecule type" value="Genomic_DNA"/>
</dbReference>
<gene>
    <name evidence="2" type="ORF">BJ508DRAFT_326676</name>
</gene>
<feature type="coiled-coil region" evidence="1">
    <location>
        <begin position="123"/>
        <end position="150"/>
    </location>
</feature>
<dbReference type="AlphaFoldDB" id="A0A3N4I4P1"/>
<reference evidence="2 3" key="1">
    <citation type="journal article" date="2018" name="Nat. Ecol. Evol.">
        <title>Pezizomycetes genomes reveal the molecular basis of ectomycorrhizal truffle lifestyle.</title>
        <authorList>
            <person name="Murat C."/>
            <person name="Payen T."/>
            <person name="Noel B."/>
            <person name="Kuo A."/>
            <person name="Morin E."/>
            <person name="Chen J."/>
            <person name="Kohler A."/>
            <person name="Krizsan K."/>
            <person name="Balestrini R."/>
            <person name="Da Silva C."/>
            <person name="Montanini B."/>
            <person name="Hainaut M."/>
            <person name="Levati E."/>
            <person name="Barry K.W."/>
            <person name="Belfiori B."/>
            <person name="Cichocki N."/>
            <person name="Clum A."/>
            <person name="Dockter R.B."/>
            <person name="Fauchery L."/>
            <person name="Guy J."/>
            <person name="Iotti M."/>
            <person name="Le Tacon F."/>
            <person name="Lindquist E.A."/>
            <person name="Lipzen A."/>
            <person name="Malagnac F."/>
            <person name="Mello A."/>
            <person name="Molinier V."/>
            <person name="Miyauchi S."/>
            <person name="Poulain J."/>
            <person name="Riccioni C."/>
            <person name="Rubini A."/>
            <person name="Sitrit Y."/>
            <person name="Splivallo R."/>
            <person name="Traeger S."/>
            <person name="Wang M."/>
            <person name="Zifcakova L."/>
            <person name="Wipf D."/>
            <person name="Zambonelli A."/>
            <person name="Paolocci F."/>
            <person name="Nowrousian M."/>
            <person name="Ottonello S."/>
            <person name="Baldrian P."/>
            <person name="Spatafora J.W."/>
            <person name="Henrissat B."/>
            <person name="Nagy L.G."/>
            <person name="Aury J.M."/>
            <person name="Wincker P."/>
            <person name="Grigoriev I.V."/>
            <person name="Bonfante P."/>
            <person name="Martin F.M."/>
        </authorList>
    </citation>
    <scope>NUCLEOTIDE SEQUENCE [LARGE SCALE GENOMIC DNA]</scope>
    <source>
        <strain evidence="2 3">RN42</strain>
    </source>
</reference>
<sequence>MLREEQVKQREYFASNPPLMDETHMEIYRSLVEERRLESRNRELRSSFANDDGLDDPWNLQFRLHEFLIFEKCSDSHIEAAKAKTEALLTAARQTREQWKETDERWIAARDFEGPGREVYNLLLVEEARLKELEDSISRMQANLNASMAAAVAELDAQVAMGVSGSALDVFQRAANEASRAAEMGVPLSAFRQQRSAAAAATTAVDVALQERGQTREMWEKGKVEWNRQFHYDQLGKLKEIYSRLLRTAASRTLEMRTVKAHSFGQKQAKALMGGIFKKRAGMAKDIDLFNKILEDIPSEHAPHKLKPEAFNGADDLTPGLHSERARDALFHLHVLRSDLLGTLDGPQSYWARSAYVRIGISQLLKRDRCEEELVMLKNEWRRNLCYTQDLLTGMATFVESDDPEQVPFRLAVCKMLWDELEGAFVLIRAAGNMARRFGPDVFPLHGLEAVVGRVRLLLEKFFHKFDDEGIGAWVAPGSRSTLPSDLKAEQVDAKREELFPTDGVPMGDFHAHDREVSDDDGEVDYEDRMKTERAVSLEMLRVAERLEAVQIDVSG</sequence>
<keyword evidence="3" id="KW-1185">Reference proteome</keyword>
<name>A0A3N4I4P1_ASCIM</name>
<evidence type="ECO:0000256" key="1">
    <source>
        <dbReference type="SAM" id="Coils"/>
    </source>
</evidence>
<evidence type="ECO:0000313" key="2">
    <source>
        <dbReference type="EMBL" id="RPA81065.1"/>
    </source>
</evidence>
<dbReference type="STRING" id="1160509.A0A3N4I4P1"/>
<organism evidence="2 3">
    <name type="scientific">Ascobolus immersus RN42</name>
    <dbReference type="NCBI Taxonomy" id="1160509"/>
    <lineage>
        <taxon>Eukaryota</taxon>
        <taxon>Fungi</taxon>
        <taxon>Dikarya</taxon>
        <taxon>Ascomycota</taxon>
        <taxon>Pezizomycotina</taxon>
        <taxon>Pezizomycetes</taxon>
        <taxon>Pezizales</taxon>
        <taxon>Ascobolaceae</taxon>
        <taxon>Ascobolus</taxon>
    </lineage>
</organism>